<dbReference type="GO" id="GO:0046983">
    <property type="term" value="F:protein dimerization activity"/>
    <property type="evidence" value="ECO:0007669"/>
    <property type="project" value="InterPro"/>
</dbReference>
<keyword evidence="10 24" id="KW-0812">Transmembrane</keyword>
<dbReference type="PROSITE" id="PS00109">
    <property type="entry name" value="PROTEIN_KINASE_TYR"/>
    <property type="match status" value="1"/>
</dbReference>
<feature type="domain" description="Protein kinase" evidence="25">
    <location>
        <begin position="635"/>
        <end position="1029"/>
    </location>
</feature>
<dbReference type="Gene3D" id="1.10.510.10">
    <property type="entry name" value="Transferase(Phosphotransferase) domain 1"/>
    <property type="match status" value="1"/>
</dbReference>
<evidence type="ECO:0000256" key="4">
    <source>
        <dbReference type="ARBA" id="ARBA00022475"/>
    </source>
</evidence>
<feature type="transmembrane region" description="Helical" evidence="24">
    <location>
        <begin position="567"/>
        <end position="593"/>
    </location>
</feature>
<evidence type="ECO:0000256" key="13">
    <source>
        <dbReference type="ARBA" id="ARBA00022741"/>
    </source>
</evidence>
<dbReference type="InterPro" id="IPR013210">
    <property type="entry name" value="LRR_N_plant-typ"/>
</dbReference>
<keyword evidence="14" id="KW-0418">Kinase</keyword>
<keyword evidence="5" id="KW-0134">Cell wall</keyword>
<evidence type="ECO:0000259" key="25">
    <source>
        <dbReference type="PROSITE" id="PS50011"/>
    </source>
</evidence>
<evidence type="ECO:0000256" key="15">
    <source>
        <dbReference type="ARBA" id="ARBA00022840"/>
    </source>
</evidence>
<evidence type="ECO:0000256" key="24">
    <source>
        <dbReference type="SAM" id="Phobius"/>
    </source>
</evidence>
<keyword evidence="7" id="KW-0597">Phosphoprotein</keyword>
<dbReference type="Gene3D" id="3.80.10.10">
    <property type="entry name" value="Ribonuclease Inhibitor"/>
    <property type="match status" value="3"/>
</dbReference>
<dbReference type="SMART" id="SM00369">
    <property type="entry name" value="LRR_TYP"/>
    <property type="match status" value="8"/>
</dbReference>
<dbReference type="InterPro" id="IPR008266">
    <property type="entry name" value="Tyr_kinase_AS"/>
</dbReference>
<keyword evidence="5" id="KW-0964">Secreted</keyword>
<dbReference type="Gene3D" id="3.30.200.20">
    <property type="entry name" value="Phosphorylase Kinase, domain 1"/>
    <property type="match status" value="1"/>
</dbReference>
<evidence type="ECO:0000256" key="20">
    <source>
        <dbReference type="ARBA" id="ARBA00038043"/>
    </source>
</evidence>
<evidence type="ECO:0000256" key="12">
    <source>
        <dbReference type="ARBA" id="ARBA00022737"/>
    </source>
</evidence>
<evidence type="ECO:0000256" key="5">
    <source>
        <dbReference type="ARBA" id="ARBA00022512"/>
    </source>
</evidence>
<dbReference type="InParanoid" id="A0A7N2MBX2"/>
<dbReference type="FunFam" id="3.80.10.10:FF:000416">
    <property type="entry name" value="Probable leucine-rich repeat receptor-like protein kinase At5g63930"/>
    <property type="match status" value="1"/>
</dbReference>
<organism evidence="26 27">
    <name type="scientific">Quercus lobata</name>
    <name type="common">Valley oak</name>
    <dbReference type="NCBI Taxonomy" id="97700"/>
    <lineage>
        <taxon>Eukaryota</taxon>
        <taxon>Viridiplantae</taxon>
        <taxon>Streptophyta</taxon>
        <taxon>Embryophyta</taxon>
        <taxon>Tracheophyta</taxon>
        <taxon>Spermatophyta</taxon>
        <taxon>Magnoliopsida</taxon>
        <taxon>eudicotyledons</taxon>
        <taxon>Gunneridae</taxon>
        <taxon>Pentapetalae</taxon>
        <taxon>rosids</taxon>
        <taxon>fabids</taxon>
        <taxon>Fagales</taxon>
        <taxon>Fagaceae</taxon>
        <taxon>Quercus</taxon>
    </lineage>
</organism>
<reference evidence="26 27" key="1">
    <citation type="journal article" date="2016" name="G3 (Bethesda)">
        <title>First Draft Assembly and Annotation of the Genome of a California Endemic Oak Quercus lobata Nee (Fagaceae).</title>
        <authorList>
            <person name="Sork V.L."/>
            <person name="Fitz-Gibbon S.T."/>
            <person name="Puiu D."/>
            <person name="Crepeau M."/>
            <person name="Gugger P.F."/>
            <person name="Sherman R."/>
            <person name="Stevens K."/>
            <person name="Langley C.H."/>
            <person name="Pellegrini M."/>
            <person name="Salzberg S.L."/>
        </authorList>
    </citation>
    <scope>NUCLEOTIDE SEQUENCE [LARGE SCALE GENOMIC DNA]</scope>
    <source>
        <strain evidence="26 27">cv. SW786</strain>
    </source>
</reference>
<keyword evidence="8" id="KW-0433">Leucine-rich repeat</keyword>
<evidence type="ECO:0000256" key="21">
    <source>
        <dbReference type="ARBA" id="ARBA00047899"/>
    </source>
</evidence>
<evidence type="ECO:0000256" key="14">
    <source>
        <dbReference type="ARBA" id="ARBA00022777"/>
    </source>
</evidence>
<feature type="compositionally biased region" description="Basic and acidic residues" evidence="23">
    <location>
        <begin position="878"/>
        <end position="891"/>
    </location>
</feature>
<dbReference type="EnsemblPlants" id="QL08p029111:mrna">
    <property type="protein sequence ID" value="QL08p029111:mrna"/>
    <property type="gene ID" value="QL08p029111"/>
</dbReference>
<dbReference type="Pfam" id="PF05699">
    <property type="entry name" value="Dimer_Tnp_hAT"/>
    <property type="match status" value="1"/>
</dbReference>
<evidence type="ECO:0000256" key="16">
    <source>
        <dbReference type="ARBA" id="ARBA00022989"/>
    </source>
</evidence>
<evidence type="ECO:0000256" key="3">
    <source>
        <dbReference type="ARBA" id="ARBA00012513"/>
    </source>
</evidence>
<evidence type="ECO:0000256" key="7">
    <source>
        <dbReference type="ARBA" id="ARBA00022553"/>
    </source>
</evidence>
<dbReference type="Pfam" id="PF00560">
    <property type="entry name" value="LRR_1"/>
    <property type="match status" value="5"/>
</dbReference>
<evidence type="ECO:0000256" key="17">
    <source>
        <dbReference type="ARBA" id="ARBA00023136"/>
    </source>
</evidence>
<dbReference type="GO" id="GO:0005886">
    <property type="term" value="C:plasma membrane"/>
    <property type="evidence" value="ECO:0007669"/>
    <property type="project" value="UniProtKB-SubCell"/>
</dbReference>
<dbReference type="FunFam" id="3.30.200.20:FF:000309">
    <property type="entry name" value="Leucine-rich repeat receptor protein kinase MSP1"/>
    <property type="match status" value="1"/>
</dbReference>
<feature type="region of interest" description="Disordered" evidence="23">
    <location>
        <begin position="877"/>
        <end position="916"/>
    </location>
</feature>
<dbReference type="FunFam" id="3.80.10.10:FF:000400">
    <property type="entry name" value="Nuclear pore complex protein NUP107"/>
    <property type="match status" value="1"/>
</dbReference>
<keyword evidence="17 24" id="KW-0472">Membrane</keyword>
<dbReference type="GO" id="GO:0004674">
    <property type="term" value="F:protein serine/threonine kinase activity"/>
    <property type="evidence" value="ECO:0007669"/>
    <property type="project" value="UniProtKB-KW"/>
</dbReference>
<name>A0A7N2MBX2_QUELO</name>
<evidence type="ECO:0000256" key="18">
    <source>
        <dbReference type="ARBA" id="ARBA00023170"/>
    </source>
</evidence>
<keyword evidence="27" id="KW-1185">Reference proteome</keyword>
<comment type="similarity">
    <text evidence="20">Belongs to the polygalacturonase-inhibiting protein family.</text>
</comment>
<dbReference type="Pfam" id="PF23598">
    <property type="entry name" value="LRR_14"/>
    <property type="match status" value="1"/>
</dbReference>
<dbReference type="InterPro" id="IPR008906">
    <property type="entry name" value="HATC_C_dom"/>
</dbReference>
<evidence type="ECO:0000256" key="23">
    <source>
        <dbReference type="SAM" id="MobiDB-lite"/>
    </source>
</evidence>
<dbReference type="SMART" id="SM00597">
    <property type="entry name" value="ZnF_TTF"/>
    <property type="match status" value="1"/>
</dbReference>
<dbReference type="InterPro" id="IPR011009">
    <property type="entry name" value="Kinase-like_dom_sf"/>
</dbReference>
<evidence type="ECO:0000256" key="19">
    <source>
        <dbReference type="ARBA" id="ARBA00023180"/>
    </source>
</evidence>
<dbReference type="Gramene" id="QL08p029111:mrna">
    <property type="protein sequence ID" value="QL08p029111:mrna"/>
    <property type="gene ID" value="QL08p029111"/>
</dbReference>
<comment type="catalytic activity">
    <reaction evidence="21">
        <text>L-threonyl-[protein] + ATP = O-phospho-L-threonyl-[protein] + ADP + H(+)</text>
        <dbReference type="Rhea" id="RHEA:46608"/>
        <dbReference type="Rhea" id="RHEA-COMP:11060"/>
        <dbReference type="Rhea" id="RHEA-COMP:11605"/>
        <dbReference type="ChEBI" id="CHEBI:15378"/>
        <dbReference type="ChEBI" id="CHEBI:30013"/>
        <dbReference type="ChEBI" id="CHEBI:30616"/>
        <dbReference type="ChEBI" id="CHEBI:61977"/>
        <dbReference type="ChEBI" id="CHEBI:456216"/>
        <dbReference type="EC" id="2.7.11.1"/>
    </reaction>
</comment>
<dbReference type="EC" id="2.7.11.1" evidence="3"/>
<dbReference type="FunFam" id="3.80.10.10:FF:000177">
    <property type="entry name" value="Leucine-rich repeat receptor-like serine/threonine-protein kinase At1g17230"/>
    <property type="match status" value="1"/>
</dbReference>
<protein>
    <recommendedName>
        <fullName evidence="3">non-specific serine/threonine protein kinase</fullName>
        <ecNumber evidence="3">2.7.11.1</ecNumber>
    </recommendedName>
</protein>
<dbReference type="Pfam" id="PF13855">
    <property type="entry name" value="LRR_8"/>
    <property type="match status" value="1"/>
</dbReference>
<keyword evidence="11" id="KW-0732">Signal</keyword>
<sequence length="1614" mass="181886">MMGPEAEALLEWKASLDNQSQFRLSSWVGNITCQWVGISCNNFSSISHVNLTGVGLKGTLYSFSFSTLHSLISLNLSYNLLYGTIPSHLGNLSKLIYLDLSANNLSGSIPTSIGNLGNLGNLSNLSTLYLWENNLCGSIPSSIGNLSNLANLALSDNKLSGPIPEEIGKLGFLSYLALFRNDLTGSIPASIGNLTKLTALHLQINKLSGYIPPEIGRLKLLTSLELFTNELNGSISFEFNNLTNLQSLGLNENMLTGYLPRNVCNGGSLQNFTAFDNNFIGSIPVSVRNCTSLVRVRLERNQLRGNLSEDFGIYPNLTYIDLSYNHFYGELSQKWGQCQSLQSLKTSNNRISGVIPLELGRSIQLRLLDLSFNHIVGQIPKELGRLTSLFLLNLGDNKLSGSIPLEIRMLSNLQYLVLSANNLTGSIPKQIERCSVLLNLSLSKNKLRGAIPSEIGNLNSLEMLDLSENSLIGKIPPQLGDMKRLETMNLSHNDLSGSIPYTFNEMSEMSSLISVDISYNRLEGPLPNNKAFCEAPFGALRNNSGLKACPSSITWSKNYGEKRQNKVVIYFTVPILGTMFLSLIVFGILYHVLKRQGKRNKLNNQREAQNGNMFEVWSYDGKMVYESIIEATEGFDSKHCVGVGGCGSVYKVKLQTGQVVAVKKFHSIQDNRIANAKAFENEIHALLEIRHRNVVKLYGFCSHPRHSLLVYEFLEGGSLKEILSNKKEVVNFEWVKRVNVVKGVADALSYIHHDCSPPIVHRDISSKNIMLDLEYEAHISDFGTAKFLNLDSLNQTSFVGTFGYTAPELAYTMEVNEKCDVYSFGVVTLEVIMGKHPGDHLTSLIIIVIISNNFNCLCQTEIESTVISSEARVGVAVTERDREQDESERVRSANPASSETHASESETHAATRDEIHLPPLPPVAVARSAQPSFEPSQNHSSQIMKKSTTMLDFFKRKGSASNSSKVNVELPTTNVAIPIPENVDVPIPENADVPISQTQFQRIDLDSLDYDPGTRKQIWEYHVNQHDEIRRAYIKKGPHQPPLETFKKSGKHNRSFQASWYRNNSKWLEYSPTTDAAYCLPCFVFYNPNVVVGQNTVIVGGFRNWKKVRGKDCSFQVHIGKDPNSAHRVAEQMSFRGRDESFSSLNRGNFHESLGIVTFWNEKVAEIIEKAPKNATYTSPRIQKEILHVFSAKVKKTIREEIGDAKFCIMVDEARDESMKEQMAVIYKIFEGKDMMEQATCERNEQLKVANANEIARLIDLEELETGSGLNQIGTLQRHGETRWSSHFRSVSSLLRMFSSTVEVLQNIIDGAIDGENRAEEESAYEGLTSFEFVFILHLEKETMEITDKLCQALQSQSQDILNAIHLVSSTKALIQKFRDDGWDGLLTTVISFCEKHRIDVLDMNARYVVRRGRARNQQDNVTNEHHYRVNIFYATIDSQLHELNYRFNEDAMELLRLSSALEPREALKSFRISDLFLLVKNFYPQDFTDYDKQVLEKELYHFEHNVVQDPEFKKLKSLSELSQWLVRTGNSEYYKLVYRMVRLVLTLPVSTATTERAFSAMKLFKTELRNKMEDDFLNDSLMLYIEKDIASTFSLDSIVDDFEDLKERRVPFS</sequence>
<evidence type="ECO:0000256" key="1">
    <source>
        <dbReference type="ARBA" id="ARBA00004191"/>
    </source>
</evidence>
<dbReference type="PANTHER" id="PTHR48053:SF168">
    <property type="entry name" value="LRR RECEPTOR-LIKE KINASE FAMILY PROTEIN"/>
    <property type="match status" value="1"/>
</dbReference>
<evidence type="ECO:0000313" key="27">
    <source>
        <dbReference type="Proteomes" id="UP000594261"/>
    </source>
</evidence>
<comment type="subcellular location">
    <subcellularLocation>
        <location evidence="2">Cell membrane</location>
        <topology evidence="2">Single-pass type I membrane protein</topology>
    </subcellularLocation>
    <subcellularLocation>
        <location evidence="1">Secreted</location>
        <location evidence="1">Cell wall</location>
    </subcellularLocation>
</comment>
<keyword evidence="18" id="KW-0675">Receptor</keyword>
<dbReference type="SUPFAM" id="SSF56112">
    <property type="entry name" value="Protein kinase-like (PK-like)"/>
    <property type="match status" value="1"/>
</dbReference>
<dbReference type="InterPro" id="IPR032675">
    <property type="entry name" value="LRR_dom_sf"/>
</dbReference>
<dbReference type="InterPro" id="IPR012337">
    <property type="entry name" value="RNaseH-like_sf"/>
</dbReference>
<dbReference type="InterPro" id="IPR025398">
    <property type="entry name" value="DUF4371"/>
</dbReference>
<keyword evidence="19" id="KW-0325">Glycoprotein</keyword>
<dbReference type="InterPro" id="IPR055414">
    <property type="entry name" value="LRR_R13L4/SHOC2-like"/>
</dbReference>
<dbReference type="InterPro" id="IPR051716">
    <property type="entry name" value="Plant_RL_S/T_kinase"/>
</dbReference>
<dbReference type="PRINTS" id="PR00019">
    <property type="entry name" value="LEURICHRPT"/>
</dbReference>
<keyword evidence="15" id="KW-0067">ATP-binding</keyword>
<keyword evidence="6" id="KW-0723">Serine/threonine-protein kinase</keyword>
<dbReference type="Pfam" id="PF08263">
    <property type="entry name" value="LRRNT_2"/>
    <property type="match status" value="1"/>
</dbReference>
<evidence type="ECO:0000256" key="11">
    <source>
        <dbReference type="ARBA" id="ARBA00022729"/>
    </source>
</evidence>
<proteinExistence type="inferred from homology"/>
<evidence type="ECO:0000313" key="26">
    <source>
        <dbReference type="EnsemblPlants" id="QL08p029111:mrna"/>
    </source>
</evidence>
<evidence type="ECO:0000256" key="10">
    <source>
        <dbReference type="ARBA" id="ARBA00022692"/>
    </source>
</evidence>
<feature type="compositionally biased region" description="Basic and acidic residues" evidence="23">
    <location>
        <begin position="901"/>
        <end position="916"/>
    </location>
</feature>
<dbReference type="InterPro" id="IPR003591">
    <property type="entry name" value="Leu-rich_rpt_typical-subtyp"/>
</dbReference>
<keyword evidence="9" id="KW-0808">Transferase</keyword>
<dbReference type="PROSITE" id="PS50011">
    <property type="entry name" value="PROTEIN_KINASE_DOM"/>
    <property type="match status" value="1"/>
</dbReference>
<evidence type="ECO:0000256" key="9">
    <source>
        <dbReference type="ARBA" id="ARBA00022679"/>
    </source>
</evidence>
<dbReference type="Proteomes" id="UP000594261">
    <property type="component" value="Chromosome 8"/>
</dbReference>
<accession>A0A7N2MBX2</accession>
<dbReference type="InterPro" id="IPR000719">
    <property type="entry name" value="Prot_kinase_dom"/>
</dbReference>
<evidence type="ECO:0000256" key="8">
    <source>
        <dbReference type="ARBA" id="ARBA00022614"/>
    </source>
</evidence>
<dbReference type="EMBL" id="LRBV02000008">
    <property type="status" value="NOT_ANNOTATED_CDS"/>
    <property type="molecule type" value="Genomic_DNA"/>
</dbReference>
<dbReference type="Pfam" id="PF14291">
    <property type="entry name" value="DUF4371"/>
    <property type="match status" value="1"/>
</dbReference>
<keyword evidence="13" id="KW-0547">Nucleotide-binding</keyword>
<reference evidence="26" key="2">
    <citation type="submission" date="2021-01" db="UniProtKB">
        <authorList>
            <consortium name="EnsemblPlants"/>
        </authorList>
    </citation>
    <scope>IDENTIFICATION</scope>
</reference>
<dbReference type="SUPFAM" id="SSF52058">
    <property type="entry name" value="L domain-like"/>
    <property type="match status" value="2"/>
</dbReference>
<dbReference type="PANTHER" id="PTHR48053">
    <property type="entry name" value="LEUCINE RICH REPEAT FAMILY PROTEIN, EXPRESSED"/>
    <property type="match status" value="1"/>
</dbReference>
<comment type="catalytic activity">
    <reaction evidence="22">
        <text>L-seryl-[protein] + ATP = O-phospho-L-seryl-[protein] + ADP + H(+)</text>
        <dbReference type="Rhea" id="RHEA:17989"/>
        <dbReference type="Rhea" id="RHEA-COMP:9863"/>
        <dbReference type="Rhea" id="RHEA-COMP:11604"/>
        <dbReference type="ChEBI" id="CHEBI:15378"/>
        <dbReference type="ChEBI" id="CHEBI:29999"/>
        <dbReference type="ChEBI" id="CHEBI:30616"/>
        <dbReference type="ChEBI" id="CHEBI:83421"/>
        <dbReference type="ChEBI" id="CHEBI:456216"/>
        <dbReference type="EC" id="2.7.11.1"/>
    </reaction>
</comment>
<dbReference type="InterPro" id="IPR006580">
    <property type="entry name" value="Znf_TTF"/>
</dbReference>
<keyword evidence="4" id="KW-1003">Cell membrane</keyword>
<dbReference type="GO" id="GO:0005524">
    <property type="term" value="F:ATP binding"/>
    <property type="evidence" value="ECO:0007669"/>
    <property type="project" value="UniProtKB-KW"/>
</dbReference>
<dbReference type="InterPro" id="IPR001611">
    <property type="entry name" value="Leu-rich_rpt"/>
</dbReference>
<evidence type="ECO:0000256" key="22">
    <source>
        <dbReference type="ARBA" id="ARBA00048679"/>
    </source>
</evidence>
<evidence type="ECO:0000256" key="2">
    <source>
        <dbReference type="ARBA" id="ARBA00004251"/>
    </source>
</evidence>
<evidence type="ECO:0000256" key="6">
    <source>
        <dbReference type="ARBA" id="ARBA00022527"/>
    </source>
</evidence>
<keyword evidence="12" id="KW-0677">Repeat</keyword>
<dbReference type="SUPFAM" id="SSF53098">
    <property type="entry name" value="Ribonuclease H-like"/>
    <property type="match status" value="1"/>
</dbReference>
<dbReference type="Pfam" id="PF00069">
    <property type="entry name" value="Pkinase"/>
    <property type="match status" value="1"/>
</dbReference>
<keyword evidence="16 24" id="KW-1133">Transmembrane helix</keyword>